<dbReference type="AlphaFoldDB" id="A0A9P9FYY8"/>
<gene>
    <name evidence="2" type="ORF">B0J15DRAFT_410905</name>
</gene>
<proteinExistence type="predicted"/>
<name>A0A9P9FYY8_FUSSL</name>
<feature type="compositionally biased region" description="Polar residues" evidence="1">
    <location>
        <begin position="126"/>
        <end position="144"/>
    </location>
</feature>
<feature type="region of interest" description="Disordered" evidence="1">
    <location>
        <begin position="116"/>
        <end position="144"/>
    </location>
</feature>
<dbReference type="EMBL" id="JAGTJS010000039">
    <property type="protein sequence ID" value="KAH7230290.1"/>
    <property type="molecule type" value="Genomic_DNA"/>
</dbReference>
<dbReference type="Proteomes" id="UP000736672">
    <property type="component" value="Unassembled WGS sequence"/>
</dbReference>
<evidence type="ECO:0000313" key="3">
    <source>
        <dbReference type="Proteomes" id="UP000736672"/>
    </source>
</evidence>
<accession>A0A9P9FYY8</accession>
<evidence type="ECO:0000313" key="2">
    <source>
        <dbReference type="EMBL" id="KAH7230290.1"/>
    </source>
</evidence>
<keyword evidence="3" id="KW-1185">Reference proteome</keyword>
<feature type="region of interest" description="Disordered" evidence="1">
    <location>
        <begin position="90"/>
        <end position="109"/>
    </location>
</feature>
<organism evidence="2 3">
    <name type="scientific">Fusarium solani</name>
    <name type="common">Filamentous fungus</name>
    <dbReference type="NCBI Taxonomy" id="169388"/>
    <lineage>
        <taxon>Eukaryota</taxon>
        <taxon>Fungi</taxon>
        <taxon>Dikarya</taxon>
        <taxon>Ascomycota</taxon>
        <taxon>Pezizomycotina</taxon>
        <taxon>Sordariomycetes</taxon>
        <taxon>Hypocreomycetidae</taxon>
        <taxon>Hypocreales</taxon>
        <taxon>Nectriaceae</taxon>
        <taxon>Fusarium</taxon>
        <taxon>Fusarium solani species complex</taxon>
    </lineage>
</organism>
<sequence>LATYQDQDQRRRLETERIFWKTGFQAWLAYFLTDRYQGYDYTGQQLSRQTLEAFHHLSREDRAKVARELAGFKCHETVEKAIGKLMTSRKRRRLIGGTHGEESSDDAMNATMSTVESLPPTESAMAASTTHPNTTMSSLPSAVESLSPTDSVMTVSTTPRTLEFNAASDPATAFIQAQQCTLGSFRGLMQFFPPYICGAVSAKDGKANVTMDFPRDTKHGLKLHCLMSLDIKASEIPFITWRLFHVRIDTGDDGLRHQVLANGGRGLAREGFQFQGSLDHDIDSVLGPEMAKAIAKSPVREAELDAGITATRCVTIYFSGNPLRSGILNLSLGLEHGLKMREKLFG</sequence>
<protein>
    <submittedName>
        <fullName evidence="2">Uncharacterized protein</fullName>
    </submittedName>
</protein>
<reference evidence="2" key="1">
    <citation type="journal article" date="2021" name="Nat. Commun.">
        <title>Genetic determinants of endophytism in the Arabidopsis root mycobiome.</title>
        <authorList>
            <person name="Mesny F."/>
            <person name="Miyauchi S."/>
            <person name="Thiergart T."/>
            <person name="Pickel B."/>
            <person name="Atanasova L."/>
            <person name="Karlsson M."/>
            <person name="Huettel B."/>
            <person name="Barry K.W."/>
            <person name="Haridas S."/>
            <person name="Chen C."/>
            <person name="Bauer D."/>
            <person name="Andreopoulos W."/>
            <person name="Pangilinan J."/>
            <person name="LaButti K."/>
            <person name="Riley R."/>
            <person name="Lipzen A."/>
            <person name="Clum A."/>
            <person name="Drula E."/>
            <person name="Henrissat B."/>
            <person name="Kohler A."/>
            <person name="Grigoriev I.V."/>
            <person name="Martin F.M."/>
            <person name="Hacquard S."/>
        </authorList>
    </citation>
    <scope>NUCLEOTIDE SEQUENCE</scope>
    <source>
        <strain evidence="2">FSSC 5 MPI-SDFR-AT-0091</strain>
    </source>
</reference>
<comment type="caution">
    <text evidence="2">The sequence shown here is derived from an EMBL/GenBank/DDBJ whole genome shotgun (WGS) entry which is preliminary data.</text>
</comment>
<feature type="non-terminal residue" evidence="2">
    <location>
        <position position="346"/>
    </location>
</feature>
<dbReference type="OrthoDB" id="3499148at2759"/>
<evidence type="ECO:0000256" key="1">
    <source>
        <dbReference type="SAM" id="MobiDB-lite"/>
    </source>
</evidence>